<evidence type="ECO:0000313" key="3">
    <source>
        <dbReference type="Proteomes" id="UP000011867"/>
    </source>
</evidence>
<dbReference type="HOGENOM" id="CLU_048995_3_2_2"/>
<organism evidence="2 3">
    <name type="scientific">Natronomonas moolapensis (strain DSM 18674 / CECT 7526 / JCM 14361 / 8.8.11)</name>
    <dbReference type="NCBI Taxonomy" id="268739"/>
    <lineage>
        <taxon>Archaea</taxon>
        <taxon>Methanobacteriati</taxon>
        <taxon>Methanobacteriota</taxon>
        <taxon>Stenosarchaea group</taxon>
        <taxon>Halobacteria</taxon>
        <taxon>Halobacteriales</taxon>
        <taxon>Natronomonadaceae</taxon>
        <taxon>Natronomonas</taxon>
    </lineage>
</organism>
<dbReference type="SMART" id="SM00260">
    <property type="entry name" value="CheW"/>
    <property type="match status" value="1"/>
</dbReference>
<dbReference type="GO" id="GO:0007165">
    <property type="term" value="P:signal transduction"/>
    <property type="evidence" value="ECO:0007669"/>
    <property type="project" value="InterPro"/>
</dbReference>
<dbReference type="InterPro" id="IPR002545">
    <property type="entry name" value="CheW-lke_dom"/>
</dbReference>
<dbReference type="Gene3D" id="2.40.50.180">
    <property type="entry name" value="CheA-289, Domain 4"/>
    <property type="match status" value="1"/>
</dbReference>
<feature type="domain" description="CheW-like" evidence="1">
    <location>
        <begin position="11"/>
        <end position="147"/>
    </location>
</feature>
<dbReference type="PANTHER" id="PTHR22617">
    <property type="entry name" value="CHEMOTAXIS SENSOR HISTIDINE KINASE-RELATED"/>
    <property type="match status" value="1"/>
</dbReference>
<gene>
    <name evidence="2" type="primary">cheW</name>
    <name evidence="2" type="ordered locus">Nmlp_2419</name>
</gene>
<evidence type="ECO:0000313" key="2">
    <source>
        <dbReference type="EMBL" id="CCQ36586.1"/>
    </source>
</evidence>
<dbReference type="Pfam" id="PF01584">
    <property type="entry name" value="CheW"/>
    <property type="match status" value="1"/>
</dbReference>
<dbReference type="GO" id="GO:0006935">
    <property type="term" value="P:chemotaxis"/>
    <property type="evidence" value="ECO:0007669"/>
    <property type="project" value="InterPro"/>
</dbReference>
<dbReference type="SUPFAM" id="SSF50341">
    <property type="entry name" value="CheW-like"/>
    <property type="match status" value="1"/>
</dbReference>
<name>M1XR16_NATM8</name>
<dbReference type="OrthoDB" id="115049at2157"/>
<dbReference type="PROSITE" id="PS50851">
    <property type="entry name" value="CHEW"/>
    <property type="match status" value="1"/>
</dbReference>
<evidence type="ECO:0000259" key="1">
    <source>
        <dbReference type="PROSITE" id="PS50851"/>
    </source>
</evidence>
<sequence>MSTETAPALDAEQVLEFRLGEETYCVSIDYVTEIVDMGELTPIPNSPPHVEGVIDLRGNTTSIVDPKVGLGTDGDIGDRIVIFDSDIFEDERSIGWAVDSVEEVSDLDAESVDDSPIEGEHIKGLIKRESGFVVWIDPRAMDEALADEGSATDVTPDR</sequence>
<dbReference type="Gene3D" id="2.30.30.40">
    <property type="entry name" value="SH3 Domains"/>
    <property type="match status" value="1"/>
</dbReference>
<dbReference type="STRING" id="268739.Nmlp_2419"/>
<reference evidence="2 3" key="1">
    <citation type="journal article" date="2013" name="Genome Announc.">
        <title>Genome of the haloarchaeon Natronomonas moolapensis, a neutrophilic member of a previously haloalkaliphilic genus.</title>
        <authorList>
            <person name="Dyall-Smith M.L."/>
            <person name="Pfeiffer F."/>
            <person name="Oberwinkler T."/>
            <person name="Klee K."/>
            <person name="Rampp M."/>
            <person name="Palm P."/>
            <person name="Gross K."/>
            <person name="Schuster S.C."/>
            <person name="Oesterhelt D."/>
        </authorList>
    </citation>
    <scope>NUCLEOTIDE SEQUENCE [LARGE SCALE GENOMIC DNA]</scope>
    <source>
        <strain evidence="3">DSM 18674 / JCM 14361 / 8.8.11</strain>
    </source>
</reference>
<keyword evidence="3" id="KW-1185">Reference proteome</keyword>
<dbReference type="GO" id="GO:0005829">
    <property type="term" value="C:cytosol"/>
    <property type="evidence" value="ECO:0007669"/>
    <property type="project" value="TreeGrafter"/>
</dbReference>
<dbReference type="PANTHER" id="PTHR22617:SF23">
    <property type="entry name" value="CHEMOTAXIS PROTEIN CHEW"/>
    <property type="match status" value="1"/>
</dbReference>
<dbReference type="GeneID" id="14651282"/>
<proteinExistence type="predicted"/>
<dbReference type="KEGG" id="nmo:Nmlp_2419"/>
<dbReference type="EMBL" id="HF582854">
    <property type="protein sequence ID" value="CCQ36586.1"/>
    <property type="molecule type" value="Genomic_DNA"/>
</dbReference>
<accession>M1XR16</accession>
<protein>
    <submittedName>
        <fullName evidence="2">Purine-binding taxis protein CheW</fullName>
    </submittedName>
</protein>
<dbReference type="eggNOG" id="arCOG02395">
    <property type="taxonomic scope" value="Archaea"/>
</dbReference>
<dbReference type="InterPro" id="IPR036061">
    <property type="entry name" value="CheW-like_dom_sf"/>
</dbReference>
<dbReference type="RefSeq" id="WP_015409383.1">
    <property type="nucleotide sequence ID" value="NC_020388.1"/>
</dbReference>
<dbReference type="InterPro" id="IPR039315">
    <property type="entry name" value="CheW"/>
</dbReference>
<dbReference type="AlphaFoldDB" id="M1XR16"/>
<dbReference type="Proteomes" id="UP000011867">
    <property type="component" value="Chromosome"/>
</dbReference>